<organism evidence="2 3">
    <name type="scientific">Dermatophagoides pteronyssinus</name>
    <name type="common">European house dust mite</name>
    <dbReference type="NCBI Taxonomy" id="6956"/>
    <lineage>
        <taxon>Eukaryota</taxon>
        <taxon>Metazoa</taxon>
        <taxon>Ecdysozoa</taxon>
        <taxon>Arthropoda</taxon>
        <taxon>Chelicerata</taxon>
        <taxon>Arachnida</taxon>
        <taxon>Acari</taxon>
        <taxon>Acariformes</taxon>
        <taxon>Sarcoptiformes</taxon>
        <taxon>Astigmata</taxon>
        <taxon>Psoroptidia</taxon>
        <taxon>Analgoidea</taxon>
        <taxon>Pyroglyphidae</taxon>
        <taxon>Dermatophagoidinae</taxon>
        <taxon>Dermatophagoides</taxon>
    </lineage>
</organism>
<reference evidence="3" key="1">
    <citation type="submission" date="2025-08" db="UniProtKB">
        <authorList>
            <consortium name="RefSeq"/>
        </authorList>
    </citation>
    <scope>IDENTIFICATION</scope>
    <source>
        <strain evidence="3">Airmid</strain>
    </source>
</reference>
<name>A0A6P6Y2L1_DERPT</name>
<feature type="domain" description="Deltamethrin resistance protein prag01" evidence="1">
    <location>
        <begin position="45"/>
        <end position="93"/>
    </location>
</feature>
<evidence type="ECO:0000313" key="3">
    <source>
        <dbReference type="RefSeq" id="XP_027199490.1"/>
    </source>
</evidence>
<dbReference type="KEGG" id="dpte:113793636"/>
<protein>
    <submittedName>
        <fullName evidence="3">Uncharacterized protein LOC113793636</fullName>
    </submittedName>
</protein>
<dbReference type="GeneID" id="113793636"/>
<accession>A0A6P6Y2L1</accession>
<evidence type="ECO:0000259" key="1">
    <source>
        <dbReference type="Pfam" id="PF16020"/>
    </source>
</evidence>
<gene>
    <name evidence="3" type="primary">LOC113793636</name>
</gene>
<dbReference type="AlphaFoldDB" id="A0A6P6Y2L1"/>
<keyword evidence="2" id="KW-1185">Reference proteome</keyword>
<dbReference type="InterPro" id="IPR031973">
    <property type="entry name" value="Deltameth_res_prag01"/>
</dbReference>
<evidence type="ECO:0000313" key="2">
    <source>
        <dbReference type="Proteomes" id="UP000515146"/>
    </source>
</evidence>
<dbReference type="OMA" id="SEEYAKC"/>
<dbReference type="Proteomes" id="UP000515146">
    <property type="component" value="Unplaced"/>
</dbReference>
<proteinExistence type="predicted"/>
<dbReference type="OrthoDB" id="6487669at2759"/>
<dbReference type="InParanoid" id="A0A6P6Y2L1"/>
<sequence>MMSFGASRLLSRLRLIRLNRRNMSSHDVPEKYRHLVRLDMNKGYPVPNQLYSEAYSARQSKYNKMLGLSALFLLSAMGYCSMNGTFEFLSPPPRKVNIPLDQLR</sequence>
<dbReference type="RefSeq" id="XP_027199490.1">
    <property type="nucleotide sequence ID" value="XM_027343689.1"/>
</dbReference>
<dbReference type="Pfam" id="PF16020">
    <property type="entry name" value="Deltameth_res"/>
    <property type="match status" value="1"/>
</dbReference>